<dbReference type="GO" id="GO:0005886">
    <property type="term" value="C:plasma membrane"/>
    <property type="evidence" value="ECO:0007669"/>
    <property type="project" value="UniProtKB-ARBA"/>
</dbReference>
<dbReference type="InterPro" id="IPR006189">
    <property type="entry name" value="CHASE_dom"/>
</dbReference>
<evidence type="ECO:0000256" key="5">
    <source>
        <dbReference type="ARBA" id="ARBA00022679"/>
    </source>
</evidence>
<dbReference type="PRINTS" id="PR00344">
    <property type="entry name" value="BCTRLSENSOR"/>
</dbReference>
<dbReference type="InterPro" id="IPR003594">
    <property type="entry name" value="HATPase_dom"/>
</dbReference>
<name>A0A562LYN7_9GAMM</name>
<dbReference type="InterPro" id="IPR000014">
    <property type="entry name" value="PAS"/>
</dbReference>
<dbReference type="SUPFAM" id="SSF55785">
    <property type="entry name" value="PYP-like sensor domain (PAS domain)"/>
    <property type="match status" value="1"/>
</dbReference>
<evidence type="ECO:0000259" key="11">
    <source>
        <dbReference type="PROSITE" id="PS50109"/>
    </source>
</evidence>
<evidence type="ECO:0000256" key="1">
    <source>
        <dbReference type="ARBA" id="ARBA00000085"/>
    </source>
</evidence>
<comment type="catalytic activity">
    <reaction evidence="1">
        <text>ATP + protein L-histidine = ADP + protein N-phospho-L-histidine.</text>
        <dbReference type="EC" id="2.7.13.3"/>
    </reaction>
</comment>
<dbReference type="GO" id="GO:0000155">
    <property type="term" value="F:phosphorelay sensor kinase activity"/>
    <property type="evidence" value="ECO:0007669"/>
    <property type="project" value="InterPro"/>
</dbReference>
<dbReference type="EMBL" id="VLKP01000003">
    <property type="protein sequence ID" value="TWI12720.1"/>
    <property type="molecule type" value="Genomic_DNA"/>
</dbReference>
<keyword evidence="4" id="KW-0597">Phosphoprotein</keyword>
<dbReference type="CDD" id="cd00082">
    <property type="entry name" value="HisKA"/>
    <property type="match status" value="1"/>
</dbReference>
<accession>A0A562LYN7</accession>
<dbReference type="SUPFAM" id="SSF47384">
    <property type="entry name" value="Homodimeric domain of signal transducing histidine kinase"/>
    <property type="match status" value="1"/>
</dbReference>
<dbReference type="InterPro" id="IPR036097">
    <property type="entry name" value="HisK_dim/P_sf"/>
</dbReference>
<dbReference type="InterPro" id="IPR013656">
    <property type="entry name" value="PAS_4"/>
</dbReference>
<gene>
    <name evidence="15" type="ORF">IP93_01066</name>
</gene>
<dbReference type="Gene3D" id="1.10.287.130">
    <property type="match status" value="1"/>
</dbReference>
<feature type="domain" description="PAC" evidence="13">
    <location>
        <begin position="434"/>
        <end position="486"/>
    </location>
</feature>
<evidence type="ECO:0000256" key="4">
    <source>
        <dbReference type="ARBA" id="ARBA00022553"/>
    </source>
</evidence>
<dbReference type="InterPro" id="IPR005467">
    <property type="entry name" value="His_kinase_dom"/>
</dbReference>
<dbReference type="InterPro" id="IPR003661">
    <property type="entry name" value="HisK_dim/P_dom"/>
</dbReference>
<feature type="transmembrane region" description="Helical" evidence="10">
    <location>
        <begin position="28"/>
        <end position="48"/>
    </location>
</feature>
<dbReference type="InterPro" id="IPR042240">
    <property type="entry name" value="CHASE_sf"/>
</dbReference>
<dbReference type="Pfam" id="PF02518">
    <property type="entry name" value="HATPase_c"/>
    <property type="match status" value="1"/>
</dbReference>
<keyword evidence="16" id="KW-1185">Reference proteome</keyword>
<evidence type="ECO:0000256" key="7">
    <source>
        <dbReference type="ARBA" id="ARBA00022777"/>
    </source>
</evidence>
<dbReference type="PROSITE" id="PS50109">
    <property type="entry name" value="HIS_KIN"/>
    <property type="match status" value="1"/>
</dbReference>
<dbReference type="PANTHER" id="PTHR42878:SF15">
    <property type="entry name" value="BACTERIOPHYTOCHROME"/>
    <property type="match status" value="1"/>
</dbReference>
<evidence type="ECO:0000313" key="15">
    <source>
        <dbReference type="EMBL" id="TWI12720.1"/>
    </source>
</evidence>
<evidence type="ECO:0000259" key="13">
    <source>
        <dbReference type="PROSITE" id="PS50113"/>
    </source>
</evidence>
<dbReference type="InterPro" id="IPR035965">
    <property type="entry name" value="PAS-like_dom_sf"/>
</dbReference>
<dbReference type="PROSITE" id="PS50839">
    <property type="entry name" value="CHASE"/>
    <property type="match status" value="1"/>
</dbReference>
<dbReference type="SUPFAM" id="SSF55874">
    <property type="entry name" value="ATPase domain of HSP90 chaperone/DNA topoisomerase II/histidine kinase"/>
    <property type="match status" value="1"/>
</dbReference>
<keyword evidence="6 10" id="KW-0812">Transmembrane</keyword>
<dbReference type="Gene3D" id="3.30.450.20">
    <property type="entry name" value="PAS domain"/>
    <property type="match status" value="1"/>
</dbReference>
<dbReference type="Gene3D" id="3.30.565.10">
    <property type="entry name" value="Histidine kinase-like ATPase, C-terminal domain"/>
    <property type="match status" value="1"/>
</dbReference>
<dbReference type="NCBIfam" id="TIGR00229">
    <property type="entry name" value="sensory_box"/>
    <property type="match status" value="1"/>
</dbReference>
<keyword evidence="5" id="KW-0808">Transferase</keyword>
<dbReference type="Pfam" id="PF08448">
    <property type="entry name" value="PAS_4"/>
    <property type="match status" value="1"/>
</dbReference>
<dbReference type="PROSITE" id="PS50112">
    <property type="entry name" value="PAS"/>
    <property type="match status" value="1"/>
</dbReference>
<dbReference type="AlphaFoldDB" id="A0A562LYN7"/>
<dbReference type="Gene3D" id="3.30.450.350">
    <property type="entry name" value="CHASE domain"/>
    <property type="match status" value="1"/>
</dbReference>
<dbReference type="InterPro" id="IPR000700">
    <property type="entry name" value="PAS-assoc_C"/>
</dbReference>
<dbReference type="GO" id="GO:0000156">
    <property type="term" value="F:phosphorelay response regulator activity"/>
    <property type="evidence" value="ECO:0007669"/>
    <property type="project" value="TreeGrafter"/>
</dbReference>
<dbReference type="FunFam" id="1.10.287.130:FF:000070">
    <property type="entry name" value="Histidine kinase sensor protein"/>
    <property type="match status" value="1"/>
</dbReference>
<feature type="domain" description="Histidine kinase" evidence="11">
    <location>
        <begin position="515"/>
        <end position="730"/>
    </location>
</feature>
<dbReference type="CDD" id="cd00130">
    <property type="entry name" value="PAS"/>
    <property type="match status" value="1"/>
</dbReference>
<evidence type="ECO:0000259" key="14">
    <source>
        <dbReference type="PROSITE" id="PS50839"/>
    </source>
</evidence>
<feature type="domain" description="CHASE" evidence="14">
    <location>
        <begin position="154"/>
        <end position="258"/>
    </location>
</feature>
<comment type="caution">
    <text evidence="15">The sequence shown here is derived from an EMBL/GenBank/DDBJ whole genome shotgun (WGS) entry which is preliminary data.</text>
</comment>
<dbReference type="Pfam" id="PF03924">
    <property type="entry name" value="CHASE"/>
    <property type="match status" value="1"/>
</dbReference>
<evidence type="ECO:0000313" key="16">
    <source>
        <dbReference type="Proteomes" id="UP000316471"/>
    </source>
</evidence>
<keyword evidence="9 10" id="KW-0472">Membrane</keyword>
<evidence type="ECO:0000256" key="10">
    <source>
        <dbReference type="SAM" id="Phobius"/>
    </source>
</evidence>
<dbReference type="InterPro" id="IPR036890">
    <property type="entry name" value="HATPase_C_sf"/>
</dbReference>
<dbReference type="EC" id="2.7.13.3" evidence="3"/>
<dbReference type="SMART" id="SM01079">
    <property type="entry name" value="CHASE"/>
    <property type="match status" value="1"/>
</dbReference>
<organism evidence="15 16">
    <name type="scientific">Aerolutibacter ruishenii</name>
    <dbReference type="NCBI Taxonomy" id="686800"/>
    <lineage>
        <taxon>Bacteria</taxon>
        <taxon>Pseudomonadati</taxon>
        <taxon>Pseudomonadota</taxon>
        <taxon>Gammaproteobacteria</taxon>
        <taxon>Lysobacterales</taxon>
        <taxon>Lysobacteraceae</taxon>
        <taxon>Aerolutibacter</taxon>
    </lineage>
</organism>
<evidence type="ECO:0000256" key="2">
    <source>
        <dbReference type="ARBA" id="ARBA00004370"/>
    </source>
</evidence>
<dbReference type="SMART" id="SM00387">
    <property type="entry name" value="HATPase_c"/>
    <property type="match status" value="1"/>
</dbReference>
<dbReference type="InterPro" id="IPR004358">
    <property type="entry name" value="Sig_transdc_His_kin-like_C"/>
</dbReference>
<proteinExistence type="predicted"/>
<dbReference type="Pfam" id="PF00512">
    <property type="entry name" value="HisKA"/>
    <property type="match status" value="1"/>
</dbReference>
<dbReference type="InterPro" id="IPR050351">
    <property type="entry name" value="BphY/WalK/GraS-like"/>
</dbReference>
<feature type="transmembrane region" description="Helical" evidence="10">
    <location>
        <begin position="326"/>
        <end position="348"/>
    </location>
</feature>
<keyword evidence="8 10" id="KW-1133">Transmembrane helix</keyword>
<protein>
    <recommendedName>
        <fullName evidence="3">histidine kinase</fullName>
        <ecNumber evidence="3">2.7.13.3</ecNumber>
    </recommendedName>
</protein>
<keyword evidence="7" id="KW-0418">Kinase</keyword>
<evidence type="ECO:0000256" key="9">
    <source>
        <dbReference type="ARBA" id="ARBA00023136"/>
    </source>
</evidence>
<feature type="domain" description="PAS" evidence="12">
    <location>
        <begin position="368"/>
        <end position="444"/>
    </location>
</feature>
<evidence type="ECO:0000256" key="6">
    <source>
        <dbReference type="ARBA" id="ARBA00022692"/>
    </source>
</evidence>
<dbReference type="GO" id="GO:0007234">
    <property type="term" value="P:osmosensory signaling via phosphorelay pathway"/>
    <property type="evidence" value="ECO:0007669"/>
    <property type="project" value="TreeGrafter"/>
</dbReference>
<evidence type="ECO:0000256" key="3">
    <source>
        <dbReference type="ARBA" id="ARBA00012438"/>
    </source>
</evidence>
<evidence type="ECO:0000259" key="12">
    <source>
        <dbReference type="PROSITE" id="PS50112"/>
    </source>
</evidence>
<dbReference type="SMART" id="SM00388">
    <property type="entry name" value="HisKA"/>
    <property type="match status" value="1"/>
</dbReference>
<dbReference type="PANTHER" id="PTHR42878">
    <property type="entry name" value="TWO-COMPONENT HISTIDINE KINASE"/>
    <property type="match status" value="1"/>
</dbReference>
<dbReference type="PROSITE" id="PS50113">
    <property type="entry name" value="PAC"/>
    <property type="match status" value="1"/>
</dbReference>
<reference evidence="15 16" key="1">
    <citation type="journal article" date="2015" name="Stand. Genomic Sci.">
        <title>Genomic Encyclopedia of Bacterial and Archaeal Type Strains, Phase III: the genomes of soil and plant-associated and newly described type strains.</title>
        <authorList>
            <person name="Whitman W.B."/>
            <person name="Woyke T."/>
            <person name="Klenk H.P."/>
            <person name="Zhou Y."/>
            <person name="Lilburn T.G."/>
            <person name="Beck B.J."/>
            <person name="De Vos P."/>
            <person name="Vandamme P."/>
            <person name="Eisen J.A."/>
            <person name="Garrity G."/>
            <person name="Hugenholtz P."/>
            <person name="Kyrpides N.C."/>
        </authorList>
    </citation>
    <scope>NUCLEOTIDE SEQUENCE [LARGE SCALE GENOMIC DNA]</scope>
    <source>
        <strain evidence="15 16">CGMCC 1.10136</strain>
    </source>
</reference>
<evidence type="ECO:0000256" key="8">
    <source>
        <dbReference type="ARBA" id="ARBA00022989"/>
    </source>
</evidence>
<dbReference type="FunFam" id="3.30.565.10:FF:000006">
    <property type="entry name" value="Sensor histidine kinase WalK"/>
    <property type="match status" value="1"/>
</dbReference>
<comment type="subcellular location">
    <subcellularLocation>
        <location evidence="2">Membrane</location>
    </subcellularLocation>
</comment>
<dbReference type="GO" id="GO:0030295">
    <property type="term" value="F:protein kinase activator activity"/>
    <property type="evidence" value="ECO:0007669"/>
    <property type="project" value="TreeGrafter"/>
</dbReference>
<sequence>MLARMISLDPVSRNDHGLRGRAGPRKHLLALAVLLGSLGIVVALWRVAYQRELEASRQGFVQDAETVVERVRQRMVKHELVLMGGASLFASIARPTPGQWRAYVDQLEITNRFPGMVGLGFAGYVSQAQMIALQREWMESGYGRLEVSPRGIRPYYGPILYLEPRTAVNSRAVGFDMFSEPVRHRAMADAGDMAMPRLTGLVQLVQDGDQQRESVLLYVPVYLGGLEPRTLSGRRQGLLGWVYAPMRLEPFVRAALGEAGAGSDLRFSIADVTDEGARPLFSSLPSPRKQPPAFVHVFELDHYGRRWRFTFHSGPIAVAAPQLRGLYWTGALGVLVSLLMYAVAWTLVRTQARARALAERMTEDLRRSEERFRIAVEHSAIGKALLDRDERVVGVNAALAKIVGRDRGSLAGTALSSLFAVGESRESIDEQGIRRSNRQIVRQDGDVREVQLTFSPIPGNVGQDVASLVQVEDITERVRAEARVHALNRTLEARVALRTRELSQANQELEAFAYSVSHDLRAPLRAIDGFSRVLIERYARVMDEEGVDYLGRVRKAASRMGELIDALLKMSRVGRGEMRLARLDLSRLAGEVVEELRLSAPERHVDVVIAPGMAAEGDAALVRNLLGNLLGNAWKFTRNRPDARIEIGVTGERDGMVEFFVRDNGAGFTQEYADKLFRPFQRLHRQEEFAGHGIGLASVKRIVERHGGEVRAEGREGEGAALHFSLPAIMEKF</sequence>
<dbReference type="Proteomes" id="UP000316471">
    <property type="component" value="Unassembled WGS sequence"/>
</dbReference>